<dbReference type="EMBL" id="JBGMDY010000002">
    <property type="protein sequence ID" value="KAL2342827.1"/>
    <property type="molecule type" value="Genomic_DNA"/>
</dbReference>
<organism evidence="1 2">
    <name type="scientific">Flemingia macrophylla</name>
    <dbReference type="NCBI Taxonomy" id="520843"/>
    <lineage>
        <taxon>Eukaryota</taxon>
        <taxon>Viridiplantae</taxon>
        <taxon>Streptophyta</taxon>
        <taxon>Embryophyta</taxon>
        <taxon>Tracheophyta</taxon>
        <taxon>Spermatophyta</taxon>
        <taxon>Magnoliopsida</taxon>
        <taxon>eudicotyledons</taxon>
        <taxon>Gunneridae</taxon>
        <taxon>Pentapetalae</taxon>
        <taxon>rosids</taxon>
        <taxon>fabids</taxon>
        <taxon>Fabales</taxon>
        <taxon>Fabaceae</taxon>
        <taxon>Papilionoideae</taxon>
        <taxon>50 kb inversion clade</taxon>
        <taxon>NPAAA clade</taxon>
        <taxon>indigoferoid/millettioid clade</taxon>
        <taxon>Phaseoleae</taxon>
        <taxon>Flemingia</taxon>
    </lineage>
</organism>
<comment type="caution">
    <text evidence="1">The sequence shown here is derived from an EMBL/GenBank/DDBJ whole genome shotgun (WGS) entry which is preliminary data.</text>
</comment>
<sequence length="160" mass="17925">MLQLDEAKRKLQESKSKLDKLRVSKTATLLSEHVKTEHGSGNCFTRKNQDLLGNYRQLFSKRRIPKLSPPPPGANLTTKASIVGSSAPKTVKMVQQENVAITDRRSKRQKKLEELIPLIAQSSSPGSVLYQTSSYVSSKHARKLRCIALCPVNDQHFVTR</sequence>
<keyword evidence="2" id="KW-1185">Reference proteome</keyword>
<dbReference type="PANTHER" id="PTHR47232:SF1">
    <property type="entry name" value="TRANSDUCIN FAMILY PROTEIN _ WD-40 REPEAT FAMILY PROTEIN"/>
    <property type="match status" value="1"/>
</dbReference>
<dbReference type="PANTHER" id="PTHR47232">
    <property type="entry name" value="TRANSDUCIN FAMILY PROTEIN / WD-40 REPEAT FAMILY PROTEIN"/>
    <property type="match status" value="1"/>
</dbReference>
<name>A0ABD1N4U3_9FABA</name>
<gene>
    <name evidence="1" type="ORF">Fmac_004112</name>
</gene>
<evidence type="ECO:0000313" key="1">
    <source>
        <dbReference type="EMBL" id="KAL2342827.1"/>
    </source>
</evidence>
<accession>A0ABD1N4U3</accession>
<dbReference type="Proteomes" id="UP001603857">
    <property type="component" value="Unassembled WGS sequence"/>
</dbReference>
<protein>
    <submittedName>
        <fullName evidence="1">Uncharacterized protein</fullName>
    </submittedName>
</protein>
<reference evidence="1 2" key="1">
    <citation type="submission" date="2024-08" db="EMBL/GenBank/DDBJ databases">
        <title>Insights into the chromosomal genome structure of Flemingia macrophylla.</title>
        <authorList>
            <person name="Ding Y."/>
            <person name="Zhao Y."/>
            <person name="Bi W."/>
            <person name="Wu M."/>
            <person name="Zhao G."/>
            <person name="Gong Y."/>
            <person name="Li W."/>
            <person name="Zhang P."/>
        </authorList>
    </citation>
    <scope>NUCLEOTIDE SEQUENCE [LARGE SCALE GENOMIC DNA]</scope>
    <source>
        <strain evidence="1">DYQJB</strain>
        <tissue evidence="1">Leaf</tissue>
    </source>
</reference>
<proteinExistence type="predicted"/>
<evidence type="ECO:0000313" key="2">
    <source>
        <dbReference type="Proteomes" id="UP001603857"/>
    </source>
</evidence>
<dbReference type="AlphaFoldDB" id="A0ABD1N4U3"/>